<dbReference type="Pfam" id="PF00196">
    <property type="entry name" value="GerE"/>
    <property type="match status" value="1"/>
</dbReference>
<dbReference type="SMART" id="SM00421">
    <property type="entry name" value="HTH_LUXR"/>
    <property type="match status" value="1"/>
</dbReference>
<dbReference type="InterPro" id="IPR036388">
    <property type="entry name" value="WH-like_DNA-bd_sf"/>
</dbReference>
<gene>
    <name evidence="5" type="ORF">Q4610_11210</name>
</gene>
<sequence>MRDLPDLRDAIYNAPLDMRPWKEALALFRQALDARFVYMSFRPVHEGAVGIGISAADTDVSTMRRDYAERFQHINPMAFDRMELGKVYSIRDFAAEDHPFWTDYLNPSGIGNAYGFSISNGDFHAVIHLVRAAEKGDLTGDQVRWWESHAPAFSSAVRVFGEMRLRHFVTGLQSQVLDRMSLGMMILDANAHLLFANMAAHEILASQRHFGLSDDLRLRFARPDHQKVLLQSCAASGDGGNRLLCCSDGDYADRVIEILLSSVEPDHDFGLASAPALVVYLHNRAASAAPAPELLATLFGLTQAEAKVLATLAAGSTIAEAAILLGLSENTVRTQTKRILSKVGVSRQTDLIRLAIGSLANLVGK</sequence>
<dbReference type="Proteomes" id="UP001176471">
    <property type="component" value="Unassembled WGS sequence"/>
</dbReference>
<dbReference type="Gene3D" id="1.10.10.10">
    <property type="entry name" value="Winged helix-like DNA-binding domain superfamily/Winged helix DNA-binding domain"/>
    <property type="match status" value="1"/>
</dbReference>
<dbReference type="InterPro" id="IPR016032">
    <property type="entry name" value="Sig_transdc_resp-reg_C-effctor"/>
</dbReference>
<feature type="domain" description="HTH luxR-type" evidence="4">
    <location>
        <begin position="294"/>
        <end position="359"/>
    </location>
</feature>
<evidence type="ECO:0000256" key="3">
    <source>
        <dbReference type="ARBA" id="ARBA00023163"/>
    </source>
</evidence>
<organism evidence="5 6">
    <name type="scientific">Sphingobium cyanobacteriorum</name>
    <dbReference type="NCBI Taxonomy" id="3063954"/>
    <lineage>
        <taxon>Bacteria</taxon>
        <taxon>Pseudomonadati</taxon>
        <taxon>Pseudomonadota</taxon>
        <taxon>Alphaproteobacteria</taxon>
        <taxon>Sphingomonadales</taxon>
        <taxon>Sphingomonadaceae</taxon>
        <taxon>Sphingobium</taxon>
    </lineage>
</organism>
<keyword evidence="6" id="KW-1185">Reference proteome</keyword>
<keyword evidence="2" id="KW-0238">DNA-binding</keyword>
<evidence type="ECO:0000256" key="2">
    <source>
        <dbReference type="ARBA" id="ARBA00023125"/>
    </source>
</evidence>
<protein>
    <submittedName>
        <fullName evidence="5">Helix-turn-helix transcriptional regulator</fullName>
    </submittedName>
</protein>
<name>A0ABT8ZN50_9SPHN</name>
<evidence type="ECO:0000256" key="1">
    <source>
        <dbReference type="ARBA" id="ARBA00023015"/>
    </source>
</evidence>
<keyword evidence="1" id="KW-0805">Transcription regulation</keyword>
<dbReference type="PRINTS" id="PR00038">
    <property type="entry name" value="HTHLUXR"/>
</dbReference>
<dbReference type="PROSITE" id="PS50043">
    <property type="entry name" value="HTH_LUXR_2"/>
    <property type="match status" value="1"/>
</dbReference>
<dbReference type="EMBL" id="JAUQOM010000004">
    <property type="protein sequence ID" value="MDO7835612.1"/>
    <property type="molecule type" value="Genomic_DNA"/>
</dbReference>
<evidence type="ECO:0000313" key="5">
    <source>
        <dbReference type="EMBL" id="MDO7835612.1"/>
    </source>
</evidence>
<keyword evidence="3" id="KW-0804">Transcription</keyword>
<dbReference type="PANTHER" id="PTHR44688:SF16">
    <property type="entry name" value="DNA-BINDING TRANSCRIPTIONAL ACTIVATOR DEVR_DOSR"/>
    <property type="match status" value="1"/>
</dbReference>
<accession>A0ABT8ZN50</accession>
<reference evidence="5" key="1">
    <citation type="submission" date="2023-07" db="EMBL/GenBank/DDBJ databases">
        <title>Bacterial whole genome sequence for Sphingobium sp. HBC34.</title>
        <authorList>
            <person name="Le V."/>
            <person name="Ko S.-R."/>
            <person name="Ahn C.-Y."/>
            <person name="Oh H.-M."/>
        </authorList>
    </citation>
    <scope>NUCLEOTIDE SEQUENCE</scope>
    <source>
        <strain evidence="5">HBC34</strain>
    </source>
</reference>
<comment type="caution">
    <text evidence="5">The sequence shown here is derived from an EMBL/GenBank/DDBJ whole genome shotgun (WGS) entry which is preliminary data.</text>
</comment>
<dbReference type="SUPFAM" id="SSF46894">
    <property type="entry name" value="C-terminal effector domain of the bipartite response regulators"/>
    <property type="match status" value="1"/>
</dbReference>
<evidence type="ECO:0000259" key="4">
    <source>
        <dbReference type="PROSITE" id="PS50043"/>
    </source>
</evidence>
<dbReference type="RefSeq" id="WP_304536035.1">
    <property type="nucleotide sequence ID" value="NZ_JAUQOM010000004.1"/>
</dbReference>
<dbReference type="InterPro" id="IPR000792">
    <property type="entry name" value="Tscrpt_reg_LuxR_C"/>
</dbReference>
<dbReference type="PANTHER" id="PTHR44688">
    <property type="entry name" value="DNA-BINDING TRANSCRIPTIONAL ACTIVATOR DEVR_DOSR"/>
    <property type="match status" value="1"/>
</dbReference>
<evidence type="ECO:0000313" key="6">
    <source>
        <dbReference type="Proteomes" id="UP001176471"/>
    </source>
</evidence>
<proteinExistence type="predicted"/>